<comment type="caution">
    <text evidence="2">The sequence shown here is derived from an EMBL/GenBank/DDBJ whole genome shotgun (WGS) entry which is preliminary data.</text>
</comment>
<feature type="region of interest" description="Disordered" evidence="1">
    <location>
        <begin position="107"/>
        <end position="126"/>
    </location>
</feature>
<dbReference type="Proteomes" id="UP000759537">
    <property type="component" value="Unassembled WGS sequence"/>
</dbReference>
<dbReference type="OrthoDB" id="3271131at2759"/>
<protein>
    <submittedName>
        <fullName evidence="2">Uncharacterized protein</fullName>
    </submittedName>
</protein>
<evidence type="ECO:0000256" key="1">
    <source>
        <dbReference type="SAM" id="MobiDB-lite"/>
    </source>
</evidence>
<keyword evidence="3" id="KW-1185">Reference proteome</keyword>
<reference evidence="2" key="1">
    <citation type="submission" date="2019-10" db="EMBL/GenBank/DDBJ databases">
        <authorList>
            <consortium name="DOE Joint Genome Institute"/>
            <person name="Kuo A."/>
            <person name="Miyauchi S."/>
            <person name="Kiss E."/>
            <person name="Drula E."/>
            <person name="Kohler A."/>
            <person name="Sanchez-Garcia M."/>
            <person name="Andreopoulos B."/>
            <person name="Barry K.W."/>
            <person name="Bonito G."/>
            <person name="Buee M."/>
            <person name="Carver A."/>
            <person name="Chen C."/>
            <person name="Cichocki N."/>
            <person name="Clum A."/>
            <person name="Culley D."/>
            <person name="Crous P.W."/>
            <person name="Fauchery L."/>
            <person name="Girlanda M."/>
            <person name="Hayes R."/>
            <person name="Keri Z."/>
            <person name="LaButti K."/>
            <person name="Lipzen A."/>
            <person name="Lombard V."/>
            <person name="Magnuson J."/>
            <person name="Maillard F."/>
            <person name="Morin E."/>
            <person name="Murat C."/>
            <person name="Nolan M."/>
            <person name="Ohm R."/>
            <person name="Pangilinan J."/>
            <person name="Pereira M."/>
            <person name="Perotto S."/>
            <person name="Peter M."/>
            <person name="Riley R."/>
            <person name="Sitrit Y."/>
            <person name="Stielow B."/>
            <person name="Szollosi G."/>
            <person name="Zifcakova L."/>
            <person name="Stursova M."/>
            <person name="Spatafora J.W."/>
            <person name="Tedersoo L."/>
            <person name="Vaario L.-M."/>
            <person name="Yamada A."/>
            <person name="Yan M."/>
            <person name="Wang P."/>
            <person name="Xu J."/>
            <person name="Bruns T."/>
            <person name="Baldrian P."/>
            <person name="Vilgalys R."/>
            <person name="Henrissat B."/>
            <person name="Grigoriev I.V."/>
            <person name="Hibbett D."/>
            <person name="Nagy L.G."/>
            <person name="Martin F.M."/>
        </authorList>
    </citation>
    <scope>NUCLEOTIDE SEQUENCE</scope>
    <source>
        <strain evidence="2">Prilba</strain>
    </source>
</reference>
<sequence>MLSMPKSDDSPWSCNLRYHNPCDSDSDPDDPLDNLCSDGSTLVDHPLSEDNDTAVFKPNPWSIARINAASRLAQKSQPGNDGFLPNKSIKKCDKKQPQGRIVDLLKKQAQQLPSDTGSGRSGLRPTEASYLSQGAKNHDHHFKRPAPPSSTMITPTKGRSTSFSTNVVKETHQPLNATRDGCLSPAGHITSANAAILVALSDTSADPKSKSVARSSAASWSGFVSQPKKAQTLSTQASLAVSRSLGLQAGANGSGSTPAVYRKEAILSQRQASPPSLSTHKKQHHMNSMGHPTDLLFTQFSHGIPDQASMTFASPPGPASMYSCERPTLEAIRTRRIVENPSGSPREIARATVPHTASPTHSTLAVPASCPTFDLPTQCEPDELSKLVSVHSQTLSLDLPTPELVVASRPAPPRTRKSVYDHPALQPSADEAWSTFPQRKPRPRGLSDNLITTSAKFRLPTRTDVLSPTMESHEERSGKRPRITLYRPPSRTVAVDLANLEDRYALVRGTMRKVRTLIITDMGLLSLFQCT</sequence>
<gene>
    <name evidence="2" type="ORF">DFH94DRAFT_742557</name>
</gene>
<name>A0A9P5MWE8_9AGAM</name>
<feature type="region of interest" description="Disordered" evidence="1">
    <location>
        <begin position="1"/>
        <end position="54"/>
    </location>
</feature>
<reference evidence="2" key="2">
    <citation type="journal article" date="2020" name="Nat. Commun.">
        <title>Large-scale genome sequencing of mycorrhizal fungi provides insights into the early evolution of symbiotic traits.</title>
        <authorList>
            <person name="Miyauchi S."/>
            <person name="Kiss E."/>
            <person name="Kuo A."/>
            <person name="Drula E."/>
            <person name="Kohler A."/>
            <person name="Sanchez-Garcia M."/>
            <person name="Morin E."/>
            <person name="Andreopoulos B."/>
            <person name="Barry K.W."/>
            <person name="Bonito G."/>
            <person name="Buee M."/>
            <person name="Carver A."/>
            <person name="Chen C."/>
            <person name="Cichocki N."/>
            <person name="Clum A."/>
            <person name="Culley D."/>
            <person name="Crous P.W."/>
            <person name="Fauchery L."/>
            <person name="Girlanda M."/>
            <person name="Hayes R.D."/>
            <person name="Keri Z."/>
            <person name="LaButti K."/>
            <person name="Lipzen A."/>
            <person name="Lombard V."/>
            <person name="Magnuson J."/>
            <person name="Maillard F."/>
            <person name="Murat C."/>
            <person name="Nolan M."/>
            <person name="Ohm R.A."/>
            <person name="Pangilinan J."/>
            <person name="Pereira M.F."/>
            <person name="Perotto S."/>
            <person name="Peter M."/>
            <person name="Pfister S."/>
            <person name="Riley R."/>
            <person name="Sitrit Y."/>
            <person name="Stielow J.B."/>
            <person name="Szollosi G."/>
            <person name="Zifcakova L."/>
            <person name="Stursova M."/>
            <person name="Spatafora J.W."/>
            <person name="Tedersoo L."/>
            <person name="Vaario L.M."/>
            <person name="Yamada A."/>
            <person name="Yan M."/>
            <person name="Wang P."/>
            <person name="Xu J."/>
            <person name="Bruns T."/>
            <person name="Baldrian P."/>
            <person name="Vilgalys R."/>
            <person name="Dunand C."/>
            <person name="Henrissat B."/>
            <person name="Grigoriev I.V."/>
            <person name="Hibbett D."/>
            <person name="Nagy L.G."/>
            <person name="Martin F.M."/>
        </authorList>
    </citation>
    <scope>NUCLEOTIDE SEQUENCE</scope>
    <source>
        <strain evidence="2">Prilba</strain>
    </source>
</reference>
<evidence type="ECO:0000313" key="3">
    <source>
        <dbReference type="Proteomes" id="UP000759537"/>
    </source>
</evidence>
<proteinExistence type="predicted"/>
<dbReference type="EMBL" id="WHVB01000008">
    <property type="protein sequence ID" value="KAF8480394.1"/>
    <property type="molecule type" value="Genomic_DNA"/>
</dbReference>
<organism evidence="2 3">
    <name type="scientific">Russula ochroleuca</name>
    <dbReference type="NCBI Taxonomy" id="152965"/>
    <lineage>
        <taxon>Eukaryota</taxon>
        <taxon>Fungi</taxon>
        <taxon>Dikarya</taxon>
        <taxon>Basidiomycota</taxon>
        <taxon>Agaricomycotina</taxon>
        <taxon>Agaricomycetes</taxon>
        <taxon>Russulales</taxon>
        <taxon>Russulaceae</taxon>
        <taxon>Russula</taxon>
    </lineage>
</organism>
<feature type="region of interest" description="Disordered" evidence="1">
    <location>
        <begin position="73"/>
        <end position="94"/>
    </location>
</feature>
<evidence type="ECO:0000313" key="2">
    <source>
        <dbReference type="EMBL" id="KAF8480394.1"/>
    </source>
</evidence>
<feature type="region of interest" description="Disordered" evidence="1">
    <location>
        <begin position="131"/>
        <end position="163"/>
    </location>
</feature>
<dbReference type="AlphaFoldDB" id="A0A9P5MWE8"/>
<accession>A0A9P5MWE8</accession>
<feature type="compositionally biased region" description="Polar residues" evidence="1">
    <location>
        <begin position="108"/>
        <end position="118"/>
    </location>
</feature>
<feature type="compositionally biased region" description="Polar residues" evidence="1">
    <location>
        <begin position="149"/>
        <end position="163"/>
    </location>
</feature>